<evidence type="ECO:0000256" key="7">
    <source>
        <dbReference type="ARBA" id="ARBA00022692"/>
    </source>
</evidence>
<dbReference type="GO" id="GO:0004144">
    <property type="term" value="F:diacylglycerol O-acyltransferase activity"/>
    <property type="evidence" value="ECO:0007669"/>
    <property type="project" value="TreeGrafter"/>
</dbReference>
<accession>A0A9K3PWC3</accession>
<dbReference type="GO" id="GO:0005789">
    <property type="term" value="C:endoplasmic reticulum membrane"/>
    <property type="evidence" value="ECO:0007669"/>
    <property type="project" value="UniProtKB-SubCell"/>
</dbReference>
<protein>
    <recommendedName>
        <fullName evidence="14">Acyltransferase</fullName>
        <ecNumber evidence="14">2.3.1.-</ecNumber>
    </recommendedName>
</protein>
<evidence type="ECO:0000256" key="8">
    <source>
        <dbReference type="ARBA" id="ARBA00022798"/>
    </source>
</evidence>
<evidence type="ECO:0000256" key="13">
    <source>
        <dbReference type="ARBA" id="ARBA00023315"/>
    </source>
</evidence>
<evidence type="ECO:0000256" key="3">
    <source>
        <dbReference type="ARBA" id="ARBA00005189"/>
    </source>
</evidence>
<comment type="caution">
    <text evidence="15">The sequence shown here is derived from an EMBL/GenBank/DDBJ whole genome shotgun (WGS) entry which is preliminary data.</text>
</comment>
<dbReference type="AlphaFoldDB" id="A0A9K3PWC3"/>
<dbReference type="Proteomes" id="UP000693970">
    <property type="component" value="Unassembled WGS sequence"/>
</dbReference>
<evidence type="ECO:0000256" key="12">
    <source>
        <dbReference type="ARBA" id="ARBA00023136"/>
    </source>
</evidence>
<dbReference type="GO" id="GO:0006071">
    <property type="term" value="P:glycerol metabolic process"/>
    <property type="evidence" value="ECO:0007669"/>
    <property type="project" value="UniProtKB-KW"/>
</dbReference>
<evidence type="ECO:0000256" key="11">
    <source>
        <dbReference type="ARBA" id="ARBA00023098"/>
    </source>
</evidence>
<dbReference type="GO" id="GO:0019432">
    <property type="term" value="P:triglyceride biosynthetic process"/>
    <property type="evidence" value="ECO:0007669"/>
    <property type="project" value="TreeGrafter"/>
</dbReference>
<dbReference type="OrthoDB" id="264532at2759"/>
<comment type="subcellular location">
    <subcellularLocation>
        <location evidence="1 14">Endoplasmic reticulum membrane</location>
        <topology evidence="1 14">Multi-pass membrane protein</topology>
    </subcellularLocation>
</comment>
<evidence type="ECO:0000256" key="4">
    <source>
        <dbReference type="ARBA" id="ARBA00005420"/>
    </source>
</evidence>
<keyword evidence="9 14" id="KW-0256">Endoplasmic reticulum</keyword>
<evidence type="ECO:0000313" key="15">
    <source>
        <dbReference type="EMBL" id="KAG7362083.1"/>
    </source>
</evidence>
<dbReference type="PANTHER" id="PTHR12317:SF0">
    <property type="entry name" value="ACYLTRANSFERASE"/>
    <property type="match status" value="1"/>
</dbReference>
<evidence type="ECO:0000313" key="16">
    <source>
        <dbReference type="Proteomes" id="UP000693970"/>
    </source>
</evidence>
<dbReference type="EC" id="2.3.1.-" evidence="14"/>
<keyword evidence="16" id="KW-1185">Reference proteome</keyword>
<dbReference type="CDD" id="cd07987">
    <property type="entry name" value="LPLAT_MGAT-like"/>
    <property type="match status" value="1"/>
</dbReference>
<keyword evidence="10 14" id="KW-1133">Transmembrane helix</keyword>
<evidence type="ECO:0000256" key="2">
    <source>
        <dbReference type="ARBA" id="ARBA00004771"/>
    </source>
</evidence>
<dbReference type="PANTHER" id="PTHR12317">
    <property type="entry name" value="DIACYLGLYCEROL O-ACYLTRANSFERASE"/>
    <property type="match status" value="1"/>
</dbReference>
<evidence type="ECO:0000256" key="5">
    <source>
        <dbReference type="ARBA" id="ARBA00022516"/>
    </source>
</evidence>
<comment type="pathway">
    <text evidence="3">Lipid metabolism.</text>
</comment>
<dbReference type="InterPro" id="IPR007130">
    <property type="entry name" value="DAGAT"/>
</dbReference>
<reference evidence="15" key="2">
    <citation type="submission" date="2021-04" db="EMBL/GenBank/DDBJ databases">
        <authorList>
            <person name="Podell S."/>
        </authorList>
    </citation>
    <scope>NUCLEOTIDE SEQUENCE</scope>
    <source>
        <strain evidence="15">Hildebrandi</strain>
    </source>
</reference>
<keyword evidence="6 14" id="KW-0808">Transferase</keyword>
<evidence type="ECO:0000256" key="10">
    <source>
        <dbReference type="ARBA" id="ARBA00022989"/>
    </source>
</evidence>
<feature type="transmembrane region" description="Helical" evidence="14">
    <location>
        <begin position="31"/>
        <end position="58"/>
    </location>
</feature>
<keyword evidence="8" id="KW-0319">Glycerol metabolism</keyword>
<dbReference type="EMBL" id="JAGRRH010000012">
    <property type="protein sequence ID" value="KAG7362083.1"/>
    <property type="molecule type" value="Genomic_DNA"/>
</dbReference>
<evidence type="ECO:0000256" key="14">
    <source>
        <dbReference type="RuleBase" id="RU367023"/>
    </source>
</evidence>
<evidence type="ECO:0000256" key="9">
    <source>
        <dbReference type="ARBA" id="ARBA00022824"/>
    </source>
</evidence>
<keyword evidence="13 15" id="KW-0012">Acyltransferase</keyword>
<comment type="similarity">
    <text evidence="4 14">Belongs to the diacylglycerol acyltransferase family.</text>
</comment>
<comment type="caution">
    <text evidence="14">Lacks conserved residue(s) required for the propagation of feature annotation.</text>
</comment>
<reference evidence="15" key="1">
    <citation type="journal article" date="2021" name="Sci. Rep.">
        <title>Diploid genomic architecture of Nitzschia inconspicua, an elite biomass production diatom.</title>
        <authorList>
            <person name="Oliver A."/>
            <person name="Podell S."/>
            <person name="Pinowska A."/>
            <person name="Traller J.C."/>
            <person name="Smith S.R."/>
            <person name="McClure R."/>
            <person name="Beliaev A."/>
            <person name="Bohutskyi P."/>
            <person name="Hill E.A."/>
            <person name="Rabines A."/>
            <person name="Zheng H."/>
            <person name="Allen L.Z."/>
            <person name="Kuo A."/>
            <person name="Grigoriev I.V."/>
            <person name="Allen A.E."/>
            <person name="Hazlebeck D."/>
            <person name="Allen E.E."/>
        </authorList>
    </citation>
    <scope>NUCLEOTIDE SEQUENCE</scope>
    <source>
        <strain evidence="15">Hildebrandi</strain>
    </source>
</reference>
<keyword evidence="12 14" id="KW-0472">Membrane</keyword>
<keyword evidence="7 14" id="KW-0812">Transmembrane</keyword>
<keyword evidence="5" id="KW-0444">Lipid biosynthesis</keyword>
<organism evidence="15 16">
    <name type="scientific">Nitzschia inconspicua</name>
    <dbReference type="NCBI Taxonomy" id="303405"/>
    <lineage>
        <taxon>Eukaryota</taxon>
        <taxon>Sar</taxon>
        <taxon>Stramenopiles</taxon>
        <taxon>Ochrophyta</taxon>
        <taxon>Bacillariophyta</taxon>
        <taxon>Bacillariophyceae</taxon>
        <taxon>Bacillariophycidae</taxon>
        <taxon>Bacillariales</taxon>
        <taxon>Bacillariaceae</taxon>
        <taxon>Nitzschia</taxon>
    </lineage>
</organism>
<evidence type="ECO:0000256" key="6">
    <source>
        <dbReference type="ARBA" id="ARBA00022679"/>
    </source>
</evidence>
<dbReference type="Pfam" id="PF03982">
    <property type="entry name" value="DAGAT"/>
    <property type="match status" value="1"/>
</dbReference>
<keyword evidence="11" id="KW-0443">Lipid metabolism</keyword>
<gene>
    <name evidence="15" type="ORF">IV203_025749</name>
</gene>
<proteinExistence type="inferred from homology"/>
<evidence type="ECO:0000256" key="1">
    <source>
        <dbReference type="ARBA" id="ARBA00004477"/>
    </source>
</evidence>
<comment type="pathway">
    <text evidence="2">Glycerolipid metabolism; triacylglycerol biosynthesis.</text>
</comment>
<name>A0A9K3PWC3_9STRA</name>
<sequence length="352" mass="39878">MNGQYPKSHEENESTIRMANTPPPLSFNDALMGYLAFSLSYAVISGLTFGPFILFYIFPQSTTLRTILALVVVPYYVYTLTPSLGRYYELHDGLPRPEFSQQFFVFRWMRNFLRFRMIVAPELQIAEAQSKAQFVVAEFPHAVWADYHVPMDALLHTDVFPHIASNVRSLAATVLFRAPVVREWCLWTSGVDARKSVAEAALQRGRTVIVRPGGLAEQLRTTKGREIVFLQNRKGFLVLAMKHGVPVVPCYIFGASDYHHTFGWLFGIREFIQKRFGVALPLAVGYWGSMCPRPVPTTVAFGKPILFHVTLAGHPTAEEVDHAHKQFCRALLDLFEEHKHAAGYGDRELEVM</sequence>